<dbReference type="InterPro" id="IPR001851">
    <property type="entry name" value="ABC_transp_permease"/>
</dbReference>
<feature type="transmembrane region" description="Helical" evidence="7">
    <location>
        <begin position="21"/>
        <end position="42"/>
    </location>
</feature>
<sequence length="326" mass="34603">MENSQVSMPVEKWNSKNLLTLLSQYWIFIALIVLVIAFSLLSDSFLTKVNLLNILRQVSIIGICAVGMTMIILTGGIDLSVGSMIGVAGMACALMLNAGVPPIIAVVGTLGIGLFFGAITGLMINKIRIPPLIATLGLMTALRGVAYILNDGLPIYGLPESVKFIGQGWVFGIPFPVILMVAVFIFGYILLNKTAFGRHLYGTGGNEEASRLSGVNVERLKTKVYLIGFFLSTFAGIVLMARVNSGQPRGGTGYEMDIITAVVLGGVSIMGGSGRLTGVIAGVMIMGVLSNGMILLNIDEYVQWVVKGMVLLTAVGLDQLTSHKSK</sequence>
<evidence type="ECO:0000313" key="9">
    <source>
        <dbReference type="Proteomes" id="UP000809621"/>
    </source>
</evidence>
<keyword evidence="3" id="KW-1003">Cell membrane</keyword>
<dbReference type="PANTHER" id="PTHR32196">
    <property type="entry name" value="ABC TRANSPORTER PERMEASE PROTEIN YPHD-RELATED-RELATED"/>
    <property type="match status" value="1"/>
</dbReference>
<gene>
    <name evidence="8" type="ORF">JQC93_02845</name>
</gene>
<feature type="transmembrane region" description="Helical" evidence="7">
    <location>
        <begin position="103"/>
        <end position="124"/>
    </location>
</feature>
<dbReference type="CDD" id="cd06579">
    <property type="entry name" value="TM_PBP1_transp_AraH_like"/>
    <property type="match status" value="1"/>
</dbReference>
<keyword evidence="6 7" id="KW-0472">Membrane</keyword>
<feature type="transmembrane region" description="Helical" evidence="7">
    <location>
        <begin position="224"/>
        <end position="241"/>
    </location>
</feature>
<dbReference type="RefSeq" id="WP_205156942.1">
    <property type="nucleotide sequence ID" value="NZ_JAFEUM010000001.1"/>
</dbReference>
<feature type="transmembrane region" description="Helical" evidence="7">
    <location>
        <begin position="279"/>
        <end position="298"/>
    </location>
</feature>
<keyword evidence="4 7" id="KW-0812">Transmembrane</keyword>
<organism evidence="8 9">
    <name type="scientific">Vibrio ulleungensis</name>
    <dbReference type="NCBI Taxonomy" id="2807619"/>
    <lineage>
        <taxon>Bacteria</taxon>
        <taxon>Pseudomonadati</taxon>
        <taxon>Pseudomonadota</taxon>
        <taxon>Gammaproteobacteria</taxon>
        <taxon>Vibrionales</taxon>
        <taxon>Vibrionaceae</taxon>
        <taxon>Vibrio</taxon>
    </lineage>
</organism>
<evidence type="ECO:0000256" key="1">
    <source>
        <dbReference type="ARBA" id="ARBA00004429"/>
    </source>
</evidence>
<comment type="subcellular location">
    <subcellularLocation>
        <location evidence="1">Cell inner membrane</location>
        <topology evidence="1">Multi-pass membrane protein</topology>
    </subcellularLocation>
</comment>
<comment type="caution">
    <text evidence="8">The sequence shown here is derived from an EMBL/GenBank/DDBJ whole genome shotgun (WGS) entry which is preliminary data.</text>
</comment>
<dbReference type="Proteomes" id="UP000809621">
    <property type="component" value="Unassembled WGS sequence"/>
</dbReference>
<keyword evidence="9" id="KW-1185">Reference proteome</keyword>
<evidence type="ECO:0000256" key="5">
    <source>
        <dbReference type="ARBA" id="ARBA00022989"/>
    </source>
</evidence>
<protein>
    <submittedName>
        <fullName evidence="8">ABC transporter permease</fullName>
    </submittedName>
</protein>
<dbReference type="EMBL" id="JAFEUM010000001">
    <property type="protein sequence ID" value="MBM7035332.1"/>
    <property type="molecule type" value="Genomic_DNA"/>
</dbReference>
<evidence type="ECO:0000256" key="7">
    <source>
        <dbReference type="SAM" id="Phobius"/>
    </source>
</evidence>
<evidence type="ECO:0000256" key="3">
    <source>
        <dbReference type="ARBA" id="ARBA00022475"/>
    </source>
</evidence>
<feature type="transmembrane region" description="Helical" evidence="7">
    <location>
        <begin position="54"/>
        <end position="72"/>
    </location>
</feature>
<feature type="transmembrane region" description="Helical" evidence="7">
    <location>
        <begin position="169"/>
        <end position="191"/>
    </location>
</feature>
<name>A0ABS2HFY3_9VIBR</name>
<keyword evidence="5 7" id="KW-1133">Transmembrane helix</keyword>
<proteinExistence type="inferred from homology"/>
<dbReference type="Pfam" id="PF02653">
    <property type="entry name" value="BPD_transp_2"/>
    <property type="match status" value="1"/>
</dbReference>
<evidence type="ECO:0000256" key="4">
    <source>
        <dbReference type="ARBA" id="ARBA00022692"/>
    </source>
</evidence>
<evidence type="ECO:0000313" key="8">
    <source>
        <dbReference type="EMBL" id="MBM7035332.1"/>
    </source>
</evidence>
<reference evidence="8 9" key="1">
    <citation type="submission" date="2021-02" db="EMBL/GenBank/DDBJ databases">
        <authorList>
            <person name="Park J.-S."/>
        </authorList>
    </citation>
    <scope>NUCLEOTIDE SEQUENCE [LARGE SCALE GENOMIC DNA]</scope>
    <source>
        <strain evidence="8 9">188UL20-2</strain>
    </source>
</reference>
<accession>A0ABS2HFY3</accession>
<evidence type="ECO:0000256" key="6">
    <source>
        <dbReference type="ARBA" id="ARBA00023136"/>
    </source>
</evidence>
<evidence type="ECO:0000256" key="2">
    <source>
        <dbReference type="ARBA" id="ARBA00007942"/>
    </source>
</evidence>
<feature type="transmembrane region" description="Helical" evidence="7">
    <location>
        <begin position="131"/>
        <end position="149"/>
    </location>
</feature>
<comment type="similarity">
    <text evidence="2">Belongs to the binding-protein-dependent transport system permease family. AraH/RbsC subfamily.</text>
</comment>